<feature type="transmembrane region" description="Helical" evidence="2">
    <location>
        <begin position="12"/>
        <end position="34"/>
    </location>
</feature>
<dbReference type="PANTHER" id="PTHR47032">
    <property type="entry name" value="UDP-D-XYLOSE:L-FUCOSE ALPHA-1,3-D-XYLOSYLTRANSFERASE-RELATED"/>
    <property type="match status" value="1"/>
</dbReference>
<dbReference type="Pfam" id="PF03407">
    <property type="entry name" value="Nucleotid_trans"/>
    <property type="match status" value="1"/>
</dbReference>
<feature type="region of interest" description="Disordered" evidence="1">
    <location>
        <begin position="52"/>
        <end position="72"/>
    </location>
</feature>
<dbReference type="InterPro" id="IPR005069">
    <property type="entry name" value="Nucl-diP-sugar_transferase"/>
</dbReference>
<dbReference type="PANTHER" id="PTHR47032:SF1">
    <property type="entry name" value="UDP-D-XYLOSE:L-FUCOSE ALPHA-1,3-D-XYLOSYLTRANSFERASE-RELATED"/>
    <property type="match status" value="1"/>
</dbReference>
<dbReference type="InterPro" id="IPR052636">
    <property type="entry name" value="UDP-D-xylose:L-fucose_XylT"/>
</dbReference>
<dbReference type="EMBL" id="HBEF01025012">
    <property type="protein sequence ID" value="CAD8343363.1"/>
    <property type="molecule type" value="Transcribed_RNA"/>
</dbReference>
<feature type="domain" description="Nucleotide-diphospho-sugar transferase" evidence="3">
    <location>
        <begin position="236"/>
        <end position="370"/>
    </location>
</feature>
<evidence type="ECO:0000256" key="1">
    <source>
        <dbReference type="SAM" id="MobiDB-lite"/>
    </source>
</evidence>
<sequence length="388" mass="44087">MTRQLGKIAQSRVVRICALPLLVIIAVLPNYSLLKRYNSGILVPPPTDPITVADHAPVETTPRQQQQQRQQYPLDGPCIDPDVHWRIVVAGNYGYREDFLNWYIHCVEVGMCPATPEQRDQHAPHSTNSNDGCPPMRYANVVLYAEDRAMYGKYLPSKLIDVKKAWDVGSKFNDIRMGFGRFGYPDGNRFRHMMSHRPSILINELGNVTGAAMTGELDPDVIANEIGSFNVNSSRLLFIDLDTIMLKDPRPHMRGDYDFWAADAKSNTSGPYNAGLIVMRPTPASISCIRRWRSYLEGRPRANYNQLAFNHVVRKMGDKIRHKLLDDALFPVGAMFKVIGEENVNEHTLNKDVVVLHNNHCDRNCSKPERAKKMGLWREKPSINMYLS</sequence>
<reference evidence="4" key="1">
    <citation type="submission" date="2021-01" db="EMBL/GenBank/DDBJ databases">
        <authorList>
            <person name="Corre E."/>
            <person name="Pelletier E."/>
            <person name="Niang G."/>
            <person name="Scheremetjew M."/>
            <person name="Finn R."/>
            <person name="Kale V."/>
            <person name="Holt S."/>
            <person name="Cochrane G."/>
            <person name="Meng A."/>
            <person name="Brown T."/>
            <person name="Cohen L."/>
        </authorList>
    </citation>
    <scope>NUCLEOTIDE SEQUENCE</scope>
    <source>
        <strain evidence="4">CCMP3328</strain>
    </source>
</reference>
<dbReference type="AlphaFoldDB" id="A0A7S0F720"/>
<evidence type="ECO:0000256" key="2">
    <source>
        <dbReference type="SAM" id="Phobius"/>
    </source>
</evidence>
<name>A0A7S0F720_9STRA</name>
<accession>A0A7S0F720</accession>
<protein>
    <recommendedName>
        <fullName evidence="3">Nucleotide-diphospho-sugar transferase domain-containing protein</fullName>
    </recommendedName>
</protein>
<proteinExistence type="predicted"/>
<evidence type="ECO:0000259" key="3">
    <source>
        <dbReference type="Pfam" id="PF03407"/>
    </source>
</evidence>
<organism evidence="4">
    <name type="scientific">Craspedostauros australis</name>
    <dbReference type="NCBI Taxonomy" id="1486917"/>
    <lineage>
        <taxon>Eukaryota</taxon>
        <taxon>Sar</taxon>
        <taxon>Stramenopiles</taxon>
        <taxon>Ochrophyta</taxon>
        <taxon>Bacillariophyta</taxon>
        <taxon>Bacillariophyceae</taxon>
        <taxon>Bacillariophycidae</taxon>
        <taxon>Naviculales</taxon>
        <taxon>Naviculaceae</taxon>
        <taxon>Craspedostauros</taxon>
    </lineage>
</organism>
<keyword evidence="2" id="KW-0472">Membrane</keyword>
<keyword evidence="2" id="KW-0812">Transmembrane</keyword>
<gene>
    <name evidence="4" type="ORF">CAUS1442_LOCUS15498</name>
</gene>
<dbReference type="GO" id="GO:0005794">
    <property type="term" value="C:Golgi apparatus"/>
    <property type="evidence" value="ECO:0007669"/>
    <property type="project" value="TreeGrafter"/>
</dbReference>
<evidence type="ECO:0000313" key="4">
    <source>
        <dbReference type="EMBL" id="CAD8343363.1"/>
    </source>
</evidence>
<keyword evidence="2" id="KW-1133">Transmembrane helix</keyword>
<dbReference type="GO" id="GO:0016757">
    <property type="term" value="F:glycosyltransferase activity"/>
    <property type="evidence" value="ECO:0007669"/>
    <property type="project" value="TreeGrafter"/>
</dbReference>